<evidence type="ECO:0000259" key="3">
    <source>
        <dbReference type="Pfam" id="PF08245"/>
    </source>
</evidence>
<reference evidence="4" key="1">
    <citation type="submission" date="2021-01" db="EMBL/GenBank/DDBJ databases">
        <authorList>
            <person name="Corre E."/>
            <person name="Pelletier E."/>
            <person name="Niang G."/>
            <person name="Scheremetjew M."/>
            <person name="Finn R."/>
            <person name="Kale V."/>
            <person name="Holt S."/>
            <person name="Cochrane G."/>
            <person name="Meng A."/>
            <person name="Brown T."/>
            <person name="Cohen L."/>
        </authorList>
    </citation>
    <scope>NUCLEOTIDE SEQUENCE</scope>
    <source>
        <strain evidence="4">SAG 11-49</strain>
    </source>
</reference>
<dbReference type="PANTHER" id="PTHR23135">
    <property type="entry name" value="MUR LIGASE FAMILY MEMBER"/>
    <property type="match status" value="1"/>
</dbReference>
<dbReference type="InterPro" id="IPR036615">
    <property type="entry name" value="Mur_ligase_C_dom_sf"/>
</dbReference>
<dbReference type="SUPFAM" id="SSF53623">
    <property type="entry name" value="MurD-like peptide ligases, catalytic domain"/>
    <property type="match status" value="1"/>
</dbReference>
<feature type="compositionally biased region" description="Basic and acidic residues" evidence="1">
    <location>
        <begin position="672"/>
        <end position="685"/>
    </location>
</feature>
<dbReference type="GO" id="GO:0005524">
    <property type="term" value="F:ATP binding"/>
    <property type="evidence" value="ECO:0007669"/>
    <property type="project" value="InterPro"/>
</dbReference>
<accession>A0A7S0WRN5</accession>
<dbReference type="EMBL" id="HBFB01016935">
    <property type="protein sequence ID" value="CAD8680278.1"/>
    <property type="molecule type" value="Transcribed_RNA"/>
</dbReference>
<dbReference type="Pfam" id="PF08245">
    <property type="entry name" value="Mur_ligase_M"/>
    <property type="match status" value="1"/>
</dbReference>
<feature type="domain" description="Mur ligase central" evidence="3">
    <location>
        <begin position="185"/>
        <end position="429"/>
    </location>
</feature>
<dbReference type="Gene3D" id="3.40.1190.10">
    <property type="entry name" value="Mur-like, catalytic domain"/>
    <property type="match status" value="1"/>
</dbReference>
<feature type="compositionally biased region" description="Polar residues" evidence="1">
    <location>
        <begin position="39"/>
        <end position="49"/>
    </location>
</feature>
<dbReference type="GO" id="GO:0016881">
    <property type="term" value="F:acid-amino acid ligase activity"/>
    <property type="evidence" value="ECO:0007669"/>
    <property type="project" value="InterPro"/>
</dbReference>
<dbReference type="PANTHER" id="PTHR23135:SF4">
    <property type="entry name" value="UDP-N-ACETYLMURAMOYL-L-ALANYL-D-GLUTAMATE--2,6-DIAMINOPIMELATE LIGASE MURE HOMOLOG, CHLOROPLASTIC"/>
    <property type="match status" value="1"/>
</dbReference>
<dbReference type="InterPro" id="IPR013221">
    <property type="entry name" value="Mur_ligase_cen"/>
</dbReference>
<evidence type="ECO:0000259" key="2">
    <source>
        <dbReference type="Pfam" id="PF02875"/>
    </source>
</evidence>
<dbReference type="Gene3D" id="3.40.1390.10">
    <property type="entry name" value="MurE/MurF, N-terminal domain"/>
    <property type="match status" value="1"/>
</dbReference>
<organism evidence="4">
    <name type="scientific">Chlamydomonas leiostraca</name>
    <dbReference type="NCBI Taxonomy" id="1034604"/>
    <lineage>
        <taxon>Eukaryota</taxon>
        <taxon>Viridiplantae</taxon>
        <taxon>Chlorophyta</taxon>
        <taxon>core chlorophytes</taxon>
        <taxon>Chlorophyceae</taxon>
        <taxon>CS clade</taxon>
        <taxon>Chlamydomonadales</taxon>
        <taxon>Chlamydomonadaceae</taxon>
        <taxon>Chlamydomonas</taxon>
    </lineage>
</organism>
<feature type="region of interest" description="Disordered" evidence="1">
    <location>
        <begin position="234"/>
        <end position="262"/>
    </location>
</feature>
<dbReference type="InterPro" id="IPR036565">
    <property type="entry name" value="Mur-like_cat_sf"/>
</dbReference>
<protein>
    <recommendedName>
        <fullName evidence="5">Mur ligase central domain-containing protein</fullName>
    </recommendedName>
</protein>
<evidence type="ECO:0000256" key="1">
    <source>
        <dbReference type="SAM" id="MobiDB-lite"/>
    </source>
</evidence>
<dbReference type="InterPro" id="IPR004101">
    <property type="entry name" value="Mur_ligase_C"/>
</dbReference>
<feature type="compositionally biased region" description="Basic and acidic residues" evidence="1">
    <location>
        <begin position="234"/>
        <end position="243"/>
    </location>
</feature>
<feature type="region of interest" description="Disordered" evidence="1">
    <location>
        <begin position="666"/>
        <end position="685"/>
    </location>
</feature>
<evidence type="ECO:0000313" key="4">
    <source>
        <dbReference type="EMBL" id="CAD8680278.1"/>
    </source>
</evidence>
<gene>
    <name evidence="4" type="ORF">CLEI1391_LOCUS9492</name>
</gene>
<feature type="region of interest" description="Disordered" evidence="1">
    <location>
        <begin position="28"/>
        <end position="57"/>
    </location>
</feature>
<name>A0A7S0WRN5_9CHLO</name>
<proteinExistence type="predicted"/>
<dbReference type="Gene3D" id="3.90.190.20">
    <property type="entry name" value="Mur ligase, C-terminal domain"/>
    <property type="match status" value="1"/>
</dbReference>
<feature type="domain" description="Mur ligase C-terminal" evidence="2">
    <location>
        <begin position="452"/>
        <end position="609"/>
    </location>
</feature>
<evidence type="ECO:0008006" key="5">
    <source>
        <dbReference type="Google" id="ProtNLM"/>
    </source>
</evidence>
<sequence length="685" mass="74360">MLRQLNAGNLEGIDDLLDEKLSGFEDDLQAEAGMPFRQPTPSGEASTSGAPDPESKYPEPPVRVYFIADLFGKAAYYDAAIMLEKEFPQVAVYGLQASPDKIIQGDLYCCMPEHLELVPSLVKQAVEAGASALLLPEAAQGVEGVKEAIPASVPVLYVPVVDDTASRLAVAFYDAPSRELLVVSVSGSRGKTTTSWLIRGVLEEMEQLTGMIGSVEYALADDRLDEDGELWAPREKDPAEGRESSAPFHVTPYAGRYTTPGTTPSGLHVQKLLGGMRDRGAACAVVEYGPVAAFNGCCDWVEPTVVVHTGLDFSDHKDEEGQVLVSRELLLEAALEPFERLADADTQAAVVNLDDDPELVQAVLRAAQAVNCVTYSVRGDADADVVLEEHRQSIWEAEMIIRTPEGRIEIIMPLLGEHNASNILAAVATGIALKVPLKQIVAGIEAVEVIPGRCEVVDEGQKFSVIVDSADTPQSLRRMLEALEGARNIITVVGCRGDEDPSQRPAMAAVAHELSSTVIFTNDSPRTEEPQDIVSDMVAGLPDHIVNRFKGYVYFPFQDQGHVPLWFEPYLQSAQRATKRYVMEDRFSAIRAAIGTAGPEDVVLIAGRGHRDCMEYGGEAEGEVVRGWLDDRAEARSALSKLAYLEQLGSLDRKELPWGKALSEMESVMEGTTKEQRGEARKKAA</sequence>
<dbReference type="SUPFAM" id="SSF53244">
    <property type="entry name" value="MurD-like peptide ligases, peptide-binding domain"/>
    <property type="match status" value="1"/>
</dbReference>
<dbReference type="Pfam" id="PF02875">
    <property type="entry name" value="Mur_ligase_C"/>
    <property type="match status" value="1"/>
</dbReference>
<dbReference type="AlphaFoldDB" id="A0A7S0WRN5"/>